<dbReference type="NCBIfam" id="TIGR00750">
    <property type="entry name" value="lao"/>
    <property type="match status" value="1"/>
</dbReference>
<evidence type="ECO:0000313" key="2">
    <source>
        <dbReference type="EMBL" id="KAK9729681.1"/>
    </source>
</evidence>
<name>A0ABR2WBU9_9FUNG</name>
<dbReference type="InterPro" id="IPR027417">
    <property type="entry name" value="P-loop_NTPase"/>
</dbReference>
<dbReference type="EMBL" id="JASJQH010006877">
    <property type="protein sequence ID" value="KAK9729681.1"/>
    <property type="molecule type" value="Genomic_DNA"/>
</dbReference>
<gene>
    <name evidence="2" type="ORF">K7432_000087</name>
</gene>
<protein>
    <submittedName>
        <fullName evidence="2">Uncharacterized protein</fullName>
    </submittedName>
</protein>
<comment type="similarity">
    <text evidence="1">Belongs to the SIMIBI class G3E GTPase family. ArgK/MeaB subfamily.</text>
</comment>
<organism evidence="2 3">
    <name type="scientific">Basidiobolus ranarum</name>
    <dbReference type="NCBI Taxonomy" id="34480"/>
    <lineage>
        <taxon>Eukaryota</taxon>
        <taxon>Fungi</taxon>
        <taxon>Fungi incertae sedis</taxon>
        <taxon>Zoopagomycota</taxon>
        <taxon>Entomophthoromycotina</taxon>
        <taxon>Basidiobolomycetes</taxon>
        <taxon>Basidiobolales</taxon>
        <taxon>Basidiobolaceae</taxon>
        <taxon>Basidiobolus</taxon>
    </lineage>
</organism>
<proteinExistence type="inferred from homology"/>
<dbReference type="Gene3D" id="1.20.5.170">
    <property type="match status" value="1"/>
</dbReference>
<dbReference type="CDD" id="cd03114">
    <property type="entry name" value="MMAA-like"/>
    <property type="match status" value="1"/>
</dbReference>
<dbReference type="PANTHER" id="PTHR23408">
    <property type="entry name" value="METHYLMALONYL-COA MUTASE"/>
    <property type="match status" value="1"/>
</dbReference>
<reference evidence="2 3" key="1">
    <citation type="submission" date="2023-04" db="EMBL/GenBank/DDBJ databases">
        <title>Genome of Basidiobolus ranarum AG-B5.</title>
        <authorList>
            <person name="Stajich J.E."/>
            <person name="Carter-House D."/>
            <person name="Gryganskyi A."/>
        </authorList>
    </citation>
    <scope>NUCLEOTIDE SEQUENCE [LARGE SCALE GENOMIC DNA]</scope>
    <source>
        <strain evidence="2 3">AG-B5</strain>
    </source>
</reference>
<comment type="caution">
    <text evidence="2">The sequence shown here is derived from an EMBL/GenBank/DDBJ whole genome shotgun (WGS) entry which is preliminary data.</text>
</comment>
<dbReference type="PANTHER" id="PTHR23408:SF3">
    <property type="entry name" value="METHYLMALONIC ACIDURIA TYPE A PROTEIN, MITOCHONDRIAL"/>
    <property type="match status" value="1"/>
</dbReference>
<evidence type="ECO:0000313" key="3">
    <source>
        <dbReference type="Proteomes" id="UP001479436"/>
    </source>
</evidence>
<evidence type="ECO:0000256" key="1">
    <source>
        <dbReference type="ARBA" id="ARBA00009625"/>
    </source>
</evidence>
<sequence>MMTSLGFKLPKPLFRIPFVHLHKRGFSRTTSCQTFGSTVDDSTKQNISPEMEPQTKALYEKLIAGDRRSLAKAITLVESSKECHKKQAHSILANVMRHNNEVNSDKRTFRIGLSGPPGTGKSTFIEAFGMFLLDKGMKVSVLAVDPSSTRTGGSILGDKTRMDQLSVQDNAYIRPTPTRGSLGGVARNTNDAIVLCEANGYDICLVETVGVGQSETMVANMVDMFVLLVPPGGGDELQGMKRGIIELSDLIIVNKADGELENAAKYARLEYKRGLSFIQPSSPNWAPKTTLVSSREKTGLDKAWRHMSDFKKAMETSGEFDQKRAQQRKTWMWKEVTESLLHHLHTNTKVKSLVKEIEEQVISGQLASGQAADRVLDCFMKNAKF</sequence>
<dbReference type="Gene3D" id="1.10.287.130">
    <property type="match status" value="1"/>
</dbReference>
<dbReference type="InterPro" id="IPR005129">
    <property type="entry name" value="GTPase_ArgK"/>
</dbReference>
<dbReference type="Gene3D" id="3.40.50.300">
    <property type="entry name" value="P-loop containing nucleotide triphosphate hydrolases"/>
    <property type="match status" value="1"/>
</dbReference>
<keyword evidence="3" id="KW-1185">Reference proteome</keyword>
<accession>A0ABR2WBU9</accession>
<dbReference type="SUPFAM" id="SSF52540">
    <property type="entry name" value="P-loop containing nucleoside triphosphate hydrolases"/>
    <property type="match status" value="1"/>
</dbReference>
<dbReference type="Pfam" id="PF03308">
    <property type="entry name" value="MeaB"/>
    <property type="match status" value="1"/>
</dbReference>
<dbReference type="NCBIfam" id="NF006958">
    <property type="entry name" value="PRK09435.1"/>
    <property type="match status" value="1"/>
</dbReference>
<dbReference type="Proteomes" id="UP001479436">
    <property type="component" value="Unassembled WGS sequence"/>
</dbReference>